<evidence type="ECO:0000313" key="12">
    <source>
        <dbReference type="Proteomes" id="UP000005496"/>
    </source>
</evidence>
<feature type="transmembrane region" description="Helical" evidence="10">
    <location>
        <begin position="12"/>
        <end position="31"/>
    </location>
</feature>
<evidence type="ECO:0000256" key="6">
    <source>
        <dbReference type="ARBA" id="ARBA00022989"/>
    </source>
</evidence>
<keyword evidence="8 10" id="KW-0975">Bacterial flagellum</keyword>
<dbReference type="Pfam" id="PF01311">
    <property type="entry name" value="Bac_export_1"/>
    <property type="match status" value="1"/>
</dbReference>
<evidence type="ECO:0000256" key="7">
    <source>
        <dbReference type="ARBA" id="ARBA00023136"/>
    </source>
</evidence>
<dbReference type="EMBL" id="ACJN02000001">
    <property type="protein sequence ID" value="EFI35955.1"/>
    <property type="molecule type" value="Genomic_DNA"/>
</dbReference>
<dbReference type="AlphaFoldDB" id="D6SMP4"/>
<dbReference type="NCBIfam" id="TIGR01400">
    <property type="entry name" value="fliR"/>
    <property type="match status" value="1"/>
</dbReference>
<feature type="transmembrane region" description="Helical" evidence="10">
    <location>
        <begin position="213"/>
        <end position="236"/>
    </location>
</feature>
<dbReference type="GO" id="GO:0006605">
    <property type="term" value="P:protein targeting"/>
    <property type="evidence" value="ECO:0007669"/>
    <property type="project" value="UniProtKB-UniRule"/>
</dbReference>
<keyword evidence="7 10" id="KW-0472">Membrane</keyword>
<keyword evidence="11" id="KW-0282">Flagellum</keyword>
<keyword evidence="4 10" id="KW-1003">Cell membrane</keyword>
<keyword evidence="6 10" id="KW-1133">Transmembrane helix</keyword>
<comment type="subcellular location">
    <subcellularLocation>
        <location evidence="10">Cell membrane</location>
        <topology evidence="10">Multi-pass membrane protein</topology>
    </subcellularLocation>
    <subcellularLocation>
        <location evidence="10">Bacterial flagellum basal body</location>
    </subcellularLocation>
</comment>
<evidence type="ECO:0000256" key="1">
    <source>
        <dbReference type="ARBA" id="ARBA00002578"/>
    </source>
</evidence>
<dbReference type="eggNOG" id="COG1684">
    <property type="taxonomic scope" value="Bacteria"/>
</dbReference>
<comment type="function">
    <text evidence="1 10">Role in flagellar biosynthesis.</text>
</comment>
<proteinExistence type="inferred from homology"/>
<keyword evidence="12" id="KW-1185">Reference proteome</keyword>
<organism evidence="11 12">
    <name type="scientific">Desulfonatronospira thiodismutans ASO3-1</name>
    <dbReference type="NCBI Taxonomy" id="555779"/>
    <lineage>
        <taxon>Bacteria</taxon>
        <taxon>Pseudomonadati</taxon>
        <taxon>Thermodesulfobacteriota</taxon>
        <taxon>Desulfovibrionia</taxon>
        <taxon>Desulfovibrionales</taxon>
        <taxon>Desulfonatronovibrionaceae</taxon>
        <taxon>Desulfonatronospira</taxon>
    </lineage>
</organism>
<dbReference type="Proteomes" id="UP000005496">
    <property type="component" value="Unassembled WGS sequence"/>
</dbReference>
<dbReference type="PANTHER" id="PTHR30065">
    <property type="entry name" value="FLAGELLAR BIOSYNTHETIC PROTEIN FLIR"/>
    <property type="match status" value="1"/>
</dbReference>
<comment type="caution">
    <text evidence="11">The sequence shown here is derived from an EMBL/GenBank/DDBJ whole genome shotgun (WGS) entry which is preliminary data.</text>
</comment>
<dbReference type="InterPro" id="IPR002010">
    <property type="entry name" value="T3SS_IM_R"/>
</dbReference>
<evidence type="ECO:0000313" key="11">
    <source>
        <dbReference type="EMBL" id="EFI35955.1"/>
    </source>
</evidence>
<dbReference type="InterPro" id="IPR006303">
    <property type="entry name" value="FliR"/>
</dbReference>
<dbReference type="GO" id="GO:0044780">
    <property type="term" value="P:bacterial-type flagellum assembly"/>
    <property type="evidence" value="ECO:0007669"/>
    <property type="project" value="UniProtKB-UniRule"/>
</dbReference>
<dbReference type="PRINTS" id="PR00953">
    <property type="entry name" value="TYPE3IMRPROT"/>
</dbReference>
<dbReference type="GO" id="GO:0005886">
    <property type="term" value="C:plasma membrane"/>
    <property type="evidence" value="ECO:0007669"/>
    <property type="project" value="UniProtKB-SubCell"/>
</dbReference>
<keyword evidence="5 10" id="KW-0812">Transmembrane</keyword>
<dbReference type="OrthoDB" id="9797790at2"/>
<reference evidence="11" key="1">
    <citation type="submission" date="2010-05" db="EMBL/GenBank/DDBJ databases">
        <title>The draft genome of Desulfonatronospira thiodismutans ASO3-1.</title>
        <authorList>
            <consortium name="US DOE Joint Genome Institute (JGI-PGF)"/>
            <person name="Lucas S."/>
            <person name="Copeland A."/>
            <person name="Lapidus A."/>
            <person name="Cheng J.-F."/>
            <person name="Bruce D."/>
            <person name="Goodwin L."/>
            <person name="Pitluck S."/>
            <person name="Chertkov O."/>
            <person name="Brettin T."/>
            <person name="Detter J.C."/>
            <person name="Han C."/>
            <person name="Land M.L."/>
            <person name="Hauser L."/>
            <person name="Kyrpides N."/>
            <person name="Mikhailova N."/>
            <person name="Muyzer G."/>
            <person name="Woyke T."/>
        </authorList>
    </citation>
    <scope>NUCLEOTIDE SEQUENCE [LARGE SCALE GENOMIC DNA]</scope>
    <source>
        <strain evidence="11">ASO3-1</strain>
    </source>
</reference>
<accession>D6SMP4</accession>
<protein>
    <recommendedName>
        <fullName evidence="3 9">Flagellar biosynthetic protein FliR</fullName>
    </recommendedName>
</protein>
<dbReference type="PANTHER" id="PTHR30065:SF1">
    <property type="entry name" value="SURFACE PRESENTATION OF ANTIGENS PROTEIN SPAR"/>
    <property type="match status" value="1"/>
</dbReference>
<evidence type="ECO:0000256" key="5">
    <source>
        <dbReference type="ARBA" id="ARBA00022692"/>
    </source>
</evidence>
<evidence type="ECO:0000256" key="2">
    <source>
        <dbReference type="ARBA" id="ARBA00009772"/>
    </source>
</evidence>
<feature type="transmembrane region" description="Helical" evidence="10">
    <location>
        <begin position="38"/>
        <end position="56"/>
    </location>
</feature>
<dbReference type="RefSeq" id="WP_008869083.1">
    <property type="nucleotide sequence ID" value="NZ_ACJN02000001.1"/>
</dbReference>
<sequence length="262" mass="28857">MDIFNFNPETVFSFWLTFFRVSLVVFLLPFFGGEAMPVPIKAALCIVLSLALWPHLSFDAQYFPEHPAQIAVMIMGELVLGLILGLIVHFLFAAIQTGGDLIAFQMGFKMMNVVDPLTGLQESITTQFLYMCSMLVFLSINGHLYMLMGLTQSFDLIPPGGLFITPELINQIIYYSSQIFVLAFKIASPIIATVFLVNLGLAFMARTAPQMNVLLLGFPIKIAVGLLFLSLVFQLISLYVSGFISDLGGTMYNLLRAAAGPS</sequence>
<evidence type="ECO:0000256" key="8">
    <source>
        <dbReference type="ARBA" id="ARBA00023143"/>
    </source>
</evidence>
<evidence type="ECO:0000256" key="4">
    <source>
        <dbReference type="ARBA" id="ARBA00022475"/>
    </source>
</evidence>
<dbReference type="GO" id="GO:0009425">
    <property type="term" value="C:bacterial-type flagellum basal body"/>
    <property type="evidence" value="ECO:0007669"/>
    <property type="project" value="UniProtKB-SubCell"/>
</dbReference>
<comment type="similarity">
    <text evidence="2 10">Belongs to the FliR/MopE/SpaR family.</text>
</comment>
<keyword evidence="11" id="KW-0966">Cell projection</keyword>
<evidence type="ECO:0000256" key="10">
    <source>
        <dbReference type="RuleBase" id="RU362071"/>
    </source>
</evidence>
<feature type="transmembrane region" description="Helical" evidence="10">
    <location>
        <begin position="68"/>
        <end position="92"/>
    </location>
</feature>
<keyword evidence="11" id="KW-0969">Cilium</keyword>
<name>D6SMP4_9BACT</name>
<evidence type="ECO:0000256" key="9">
    <source>
        <dbReference type="NCBIfam" id="TIGR01400"/>
    </source>
</evidence>
<feature type="transmembrane region" description="Helical" evidence="10">
    <location>
        <begin position="172"/>
        <end position="201"/>
    </location>
</feature>
<evidence type="ECO:0000256" key="3">
    <source>
        <dbReference type="ARBA" id="ARBA00021717"/>
    </source>
</evidence>
<gene>
    <name evidence="11" type="ORF">Dthio_PD3397</name>
</gene>
<feature type="transmembrane region" description="Helical" evidence="10">
    <location>
        <begin position="128"/>
        <end position="152"/>
    </location>
</feature>